<evidence type="ECO:0000313" key="4">
    <source>
        <dbReference type="Ensembl" id="ENSCSAVP00000007636.1"/>
    </source>
</evidence>
<proteinExistence type="predicted"/>
<dbReference type="Ensembl" id="ENSCSAVT00000007736.1">
    <property type="protein sequence ID" value="ENSCSAVP00000007636.1"/>
    <property type="gene ID" value="ENSCSAVG00000004565.1"/>
</dbReference>
<evidence type="ECO:0000259" key="3">
    <source>
        <dbReference type="PROSITE" id="PS50181"/>
    </source>
</evidence>
<dbReference type="STRING" id="51511.ENSCSAVP00000007636"/>
<dbReference type="GeneTree" id="ENSGT00940000170772"/>
<dbReference type="SUPFAM" id="SSF52047">
    <property type="entry name" value="RNI-like"/>
    <property type="match status" value="1"/>
</dbReference>
<dbReference type="PROSITE" id="PS50181">
    <property type="entry name" value="FBOX"/>
    <property type="match status" value="1"/>
</dbReference>
<dbReference type="GO" id="GO:0031146">
    <property type="term" value="P:SCF-dependent proteasomal ubiquitin-dependent protein catabolic process"/>
    <property type="evidence" value="ECO:0007669"/>
    <property type="project" value="TreeGrafter"/>
</dbReference>
<dbReference type="InterPro" id="IPR057207">
    <property type="entry name" value="FBXL15_LRR"/>
</dbReference>
<dbReference type="Pfam" id="PF13516">
    <property type="entry name" value="LRR_6"/>
    <property type="match status" value="1"/>
</dbReference>
<dbReference type="Proteomes" id="UP000007875">
    <property type="component" value="Unassembled WGS sequence"/>
</dbReference>
<evidence type="ECO:0000256" key="2">
    <source>
        <dbReference type="SAM" id="MobiDB-lite"/>
    </source>
</evidence>
<dbReference type="InterPro" id="IPR006553">
    <property type="entry name" value="Leu-rich_rpt_Cys-con_subtyp"/>
</dbReference>
<dbReference type="OMA" id="YHEEVVY"/>
<feature type="region of interest" description="Disordered" evidence="2">
    <location>
        <begin position="459"/>
        <end position="485"/>
    </location>
</feature>
<reference evidence="4" key="2">
    <citation type="submission" date="2025-08" db="UniProtKB">
        <authorList>
            <consortium name="Ensembl"/>
        </authorList>
    </citation>
    <scope>IDENTIFICATION</scope>
</reference>
<dbReference type="InterPro" id="IPR001611">
    <property type="entry name" value="Leu-rich_rpt"/>
</dbReference>
<feature type="domain" description="F-box" evidence="3">
    <location>
        <begin position="22"/>
        <end position="69"/>
    </location>
</feature>
<dbReference type="InterPro" id="IPR032675">
    <property type="entry name" value="LRR_dom_sf"/>
</dbReference>
<name>H2YQM8_CIOSA</name>
<dbReference type="HOGENOM" id="CLU_039973_0_0_1"/>
<dbReference type="SMART" id="SM00367">
    <property type="entry name" value="LRR_CC"/>
    <property type="match status" value="6"/>
</dbReference>
<dbReference type="InterPro" id="IPR036047">
    <property type="entry name" value="F-box-like_dom_sf"/>
</dbReference>
<keyword evidence="5" id="KW-1185">Reference proteome</keyword>
<dbReference type="AlphaFoldDB" id="H2YQM8"/>
<dbReference type="Pfam" id="PF25372">
    <property type="entry name" value="DUF7885"/>
    <property type="match status" value="1"/>
</dbReference>
<dbReference type="InParanoid" id="H2YQM8"/>
<accession>H2YQM8</accession>
<dbReference type="PANTHER" id="PTHR13318">
    <property type="entry name" value="PARTNER OF PAIRED, ISOFORM B-RELATED"/>
    <property type="match status" value="1"/>
</dbReference>
<organism evidence="4 5">
    <name type="scientific">Ciona savignyi</name>
    <name type="common">Pacific transparent sea squirt</name>
    <dbReference type="NCBI Taxonomy" id="51511"/>
    <lineage>
        <taxon>Eukaryota</taxon>
        <taxon>Metazoa</taxon>
        <taxon>Chordata</taxon>
        <taxon>Tunicata</taxon>
        <taxon>Ascidiacea</taxon>
        <taxon>Phlebobranchia</taxon>
        <taxon>Cionidae</taxon>
        <taxon>Ciona</taxon>
    </lineage>
</organism>
<keyword evidence="1" id="KW-0833">Ubl conjugation pathway</keyword>
<dbReference type="eggNOG" id="KOG4341">
    <property type="taxonomic scope" value="Eukaryota"/>
</dbReference>
<evidence type="ECO:0000313" key="5">
    <source>
        <dbReference type="Proteomes" id="UP000007875"/>
    </source>
</evidence>
<sequence length="485" mass="54937">MSVSRSNKSELTDNPSTSNNQPVDWNVLPVELWLEIFKRCPQMTIIFTLRNVCCLFRSLSLNPALWKKVDLNKWKESIMSEIMLDENCTVVQKPTFSVSQNLTSTELYRSIMPYLVNFVQRITFSQYYKDFTLASTELGLLCQCINLSHLNMGFCENVNAYSLQEICRNCPKIKILVVEGCRNVDDICMKAVSELPLLTTLNISHCADVSDHGLRYLSSMSSSLLHFVGDGVLHITNSGVYSLVESHPKLETLILDGEKLNDISIEAASFCLENLQVFHVSFCTELTDRSIIALYGKKKLKKLFLKKLSCEIKINALEGLLMLDTLANLVELTLTDSDAIVDSTAHLLSNRCRQLTLLNLNWCCLLTDEGIMKITNHCSHLVQLHLVGLPLLQGSWIPNLENKLPNLRFLDLSVCNMIMDVDVIDLVQRKTDLTAYSYYHEEVVYRKDLKLYRVYKSKNPSDTKSNESNNSSPECAGSRGALVDF</sequence>
<dbReference type="GO" id="GO:0019005">
    <property type="term" value="C:SCF ubiquitin ligase complex"/>
    <property type="evidence" value="ECO:0007669"/>
    <property type="project" value="TreeGrafter"/>
</dbReference>
<reference evidence="4" key="3">
    <citation type="submission" date="2025-09" db="UniProtKB">
        <authorList>
            <consortium name="Ensembl"/>
        </authorList>
    </citation>
    <scope>IDENTIFICATION</scope>
</reference>
<dbReference type="SMART" id="SM00256">
    <property type="entry name" value="FBOX"/>
    <property type="match status" value="1"/>
</dbReference>
<dbReference type="Pfam" id="PF12937">
    <property type="entry name" value="F-box-like"/>
    <property type="match status" value="1"/>
</dbReference>
<protein>
    <recommendedName>
        <fullName evidence="3">F-box domain-containing protein</fullName>
    </recommendedName>
</protein>
<reference evidence="5" key="1">
    <citation type="submission" date="2003-08" db="EMBL/GenBank/DDBJ databases">
        <authorList>
            <person name="Birren B."/>
            <person name="Nusbaum C."/>
            <person name="Abebe A."/>
            <person name="Abouelleil A."/>
            <person name="Adekoya E."/>
            <person name="Ait-zahra M."/>
            <person name="Allen N."/>
            <person name="Allen T."/>
            <person name="An P."/>
            <person name="Anderson M."/>
            <person name="Anderson S."/>
            <person name="Arachchi H."/>
            <person name="Armbruster J."/>
            <person name="Bachantsang P."/>
            <person name="Baldwin J."/>
            <person name="Barry A."/>
            <person name="Bayul T."/>
            <person name="Blitshsteyn B."/>
            <person name="Bloom T."/>
            <person name="Blye J."/>
            <person name="Boguslavskiy L."/>
            <person name="Borowsky M."/>
            <person name="Boukhgalter B."/>
            <person name="Brunache A."/>
            <person name="Butler J."/>
            <person name="Calixte N."/>
            <person name="Calvo S."/>
            <person name="Camarata J."/>
            <person name="Campo K."/>
            <person name="Chang J."/>
            <person name="Cheshatsang Y."/>
            <person name="Citroen M."/>
            <person name="Collymore A."/>
            <person name="Considine T."/>
            <person name="Cook A."/>
            <person name="Cooke P."/>
            <person name="Corum B."/>
            <person name="Cuomo C."/>
            <person name="David R."/>
            <person name="Dawoe T."/>
            <person name="Degray S."/>
            <person name="Dodge S."/>
            <person name="Dooley K."/>
            <person name="Dorje P."/>
            <person name="Dorjee K."/>
            <person name="Dorris L."/>
            <person name="Duffey N."/>
            <person name="Dupes A."/>
            <person name="Elkins T."/>
            <person name="Engels R."/>
            <person name="Erickson J."/>
            <person name="Farina A."/>
            <person name="Faro S."/>
            <person name="Ferreira P."/>
            <person name="Fischer H."/>
            <person name="Fitzgerald M."/>
            <person name="Foley K."/>
            <person name="Gage D."/>
            <person name="Galagan J."/>
            <person name="Gearin G."/>
            <person name="Gnerre S."/>
            <person name="Gnirke A."/>
            <person name="Goyette A."/>
            <person name="Graham J."/>
            <person name="Grandbois E."/>
            <person name="Gyaltsen K."/>
            <person name="Hafez N."/>
            <person name="Hagopian D."/>
            <person name="Hagos B."/>
            <person name="Hall J."/>
            <person name="Hatcher B."/>
            <person name="Heller A."/>
            <person name="Higgins H."/>
            <person name="Honan T."/>
            <person name="Horn A."/>
            <person name="Houde N."/>
            <person name="Hughes L."/>
            <person name="Hulme W."/>
            <person name="Husby E."/>
            <person name="Iliev I."/>
            <person name="Jaffe D."/>
            <person name="Jones C."/>
            <person name="Kamal M."/>
            <person name="Kamat A."/>
            <person name="Kamvysselis M."/>
            <person name="Karlsson E."/>
            <person name="Kells C."/>
            <person name="Kieu A."/>
            <person name="Kisner P."/>
            <person name="Kodira C."/>
            <person name="Kulbokas E."/>
            <person name="Labutti K."/>
            <person name="Lama D."/>
            <person name="Landers T."/>
            <person name="Leger J."/>
            <person name="Levine S."/>
            <person name="Lewis D."/>
            <person name="Lewis T."/>
            <person name="Lindblad-toh K."/>
            <person name="Liu X."/>
            <person name="Lokyitsang T."/>
            <person name="Lokyitsang Y."/>
            <person name="Lucien O."/>
            <person name="Lui A."/>
            <person name="Ma L.J."/>
            <person name="Mabbitt R."/>
            <person name="Macdonald J."/>
            <person name="Maclean C."/>
            <person name="Major J."/>
            <person name="Manning J."/>
            <person name="Marabella R."/>
            <person name="Maru K."/>
            <person name="Matthews C."/>
            <person name="Mauceli E."/>
            <person name="Mccarthy M."/>
            <person name="Mcdonough S."/>
            <person name="Mcghee T."/>
            <person name="Meldrim J."/>
            <person name="Meneus L."/>
            <person name="Mesirov J."/>
            <person name="Mihalev A."/>
            <person name="Mihova T."/>
            <person name="Mikkelsen T."/>
            <person name="Mlenga V."/>
            <person name="Moru K."/>
            <person name="Mozes J."/>
            <person name="Mulrain L."/>
            <person name="Munson G."/>
            <person name="Naylor J."/>
            <person name="Newes C."/>
            <person name="Nguyen C."/>
            <person name="Nguyen N."/>
            <person name="Nguyen T."/>
            <person name="Nicol R."/>
            <person name="Nielsen C."/>
            <person name="Nizzari M."/>
            <person name="Norbu C."/>
            <person name="Norbu N."/>
            <person name="O'donnell P."/>
            <person name="Okoawo O."/>
            <person name="O'leary S."/>
            <person name="Omotosho B."/>
            <person name="O'neill K."/>
            <person name="Osman S."/>
            <person name="Parker S."/>
            <person name="Perrin D."/>
            <person name="Phunkhang P."/>
            <person name="Piqani B."/>
            <person name="Purcell S."/>
            <person name="Rachupka T."/>
            <person name="Ramasamy U."/>
            <person name="Rameau R."/>
            <person name="Ray V."/>
            <person name="Raymond C."/>
            <person name="Retta R."/>
            <person name="Richardson S."/>
            <person name="Rise C."/>
            <person name="Rodriguez J."/>
            <person name="Rogers J."/>
            <person name="Rogov P."/>
            <person name="Rutman M."/>
            <person name="Schupbach R."/>
            <person name="Seaman C."/>
            <person name="Settipalli S."/>
            <person name="Sharpe T."/>
            <person name="Sheridan J."/>
            <person name="Sherpa N."/>
            <person name="Shi J."/>
            <person name="Smirnov S."/>
            <person name="Smith C."/>
            <person name="Sougnez C."/>
            <person name="Spencer B."/>
            <person name="Stalker J."/>
            <person name="Stange-thomann N."/>
            <person name="Stavropoulos S."/>
            <person name="Stetson K."/>
            <person name="Stone C."/>
            <person name="Stone S."/>
            <person name="Stubbs M."/>
            <person name="Talamas J."/>
            <person name="Tchuinga P."/>
            <person name="Tenzing P."/>
            <person name="Tesfaye S."/>
            <person name="Theodore J."/>
            <person name="Thoulutsang Y."/>
            <person name="Topham K."/>
            <person name="Towey S."/>
            <person name="Tsamla T."/>
            <person name="Tsomo N."/>
            <person name="Vallee D."/>
            <person name="Vassiliev H."/>
            <person name="Venkataraman V."/>
            <person name="Vinson J."/>
            <person name="Vo A."/>
            <person name="Wade C."/>
            <person name="Wang S."/>
            <person name="Wangchuk T."/>
            <person name="Wangdi T."/>
            <person name="Whittaker C."/>
            <person name="Wilkinson J."/>
            <person name="Wu Y."/>
            <person name="Wyman D."/>
            <person name="Yadav S."/>
            <person name="Yang S."/>
            <person name="Yang X."/>
            <person name="Yeager S."/>
            <person name="Yee E."/>
            <person name="Young G."/>
            <person name="Zainoun J."/>
            <person name="Zembeck L."/>
            <person name="Zimmer A."/>
            <person name="Zody M."/>
            <person name="Lander E."/>
        </authorList>
    </citation>
    <scope>NUCLEOTIDE SEQUENCE [LARGE SCALE GENOMIC DNA]</scope>
</reference>
<dbReference type="SUPFAM" id="SSF81383">
    <property type="entry name" value="F-box domain"/>
    <property type="match status" value="1"/>
</dbReference>
<evidence type="ECO:0000256" key="1">
    <source>
        <dbReference type="ARBA" id="ARBA00022786"/>
    </source>
</evidence>
<dbReference type="Gene3D" id="3.80.10.10">
    <property type="entry name" value="Ribonuclease Inhibitor"/>
    <property type="match status" value="2"/>
</dbReference>
<dbReference type="InterPro" id="IPR001810">
    <property type="entry name" value="F-box_dom"/>
</dbReference>